<feature type="transmembrane region" description="Helical" evidence="2">
    <location>
        <begin position="197"/>
        <end position="216"/>
    </location>
</feature>
<feature type="transmembrane region" description="Helical" evidence="2">
    <location>
        <begin position="423"/>
        <end position="445"/>
    </location>
</feature>
<sequence>ISDTMFTTQDEADRRYFAIFGTRARFVVMVLVMLCLTSVWSNILAFNFTIICIEDDNSSDSNLNYFTDPTVLSSFEKSFRTSIVALTALCANIPVTLAINRFGIRTIFAVLGLISGISTILMPTAIEGGYAWLLVARGFQGVAFAGNFPVIGSFCARWAYWKQTGLFVSTLVASVQLAPAITMPVSGALCEGVSWQSVYYIHGSVCIGLFAVYTLFFRNSPEKHPFVGQPECDKVSRQKNTDKSAARHIPYLSILRTPSIWSVWIASIGNFAAVNLMFLYSPVYLSSVLGYSENSTGISAALPPLAQFAAKLICGGISDRIHCVSEVNKFRIFNSVAFFGSAVFFIVLGCMPSETKFANMLLLGAAAGALGVATGGFFKAAPVLSQQYSHFVTGSFSFMHPLTMFVVPFIVNALTPNNTQDEWRIVFFIIAAIEIVTNLIFCIFVKGEPCEWTKIDKSHGASVIKDMEQPEFTRQEF</sequence>
<dbReference type="InterPro" id="IPR011701">
    <property type="entry name" value="MFS"/>
</dbReference>
<feature type="transmembrane region" description="Helical" evidence="2">
    <location>
        <begin position="390"/>
        <end position="411"/>
    </location>
</feature>
<name>A0AAV5VFP0_9BILA</name>
<dbReference type="InterPro" id="IPR036259">
    <property type="entry name" value="MFS_trans_sf"/>
</dbReference>
<dbReference type="AlphaFoldDB" id="A0AAV5VFP0"/>
<keyword evidence="2" id="KW-0812">Transmembrane</keyword>
<evidence type="ECO:0000256" key="1">
    <source>
        <dbReference type="ARBA" id="ARBA00004141"/>
    </source>
</evidence>
<dbReference type="PROSITE" id="PS50850">
    <property type="entry name" value="MFS"/>
    <property type="match status" value="1"/>
</dbReference>
<feature type="transmembrane region" description="Helical" evidence="2">
    <location>
        <begin position="79"/>
        <end position="99"/>
    </location>
</feature>
<dbReference type="Proteomes" id="UP001432322">
    <property type="component" value="Unassembled WGS sequence"/>
</dbReference>
<comment type="subcellular location">
    <subcellularLocation>
        <location evidence="1">Membrane</location>
        <topology evidence="1">Multi-pass membrane protein</topology>
    </subcellularLocation>
</comment>
<keyword evidence="5" id="KW-1185">Reference proteome</keyword>
<proteinExistence type="predicted"/>
<dbReference type="Pfam" id="PF07690">
    <property type="entry name" value="MFS_1"/>
    <property type="match status" value="1"/>
</dbReference>
<feature type="transmembrane region" description="Helical" evidence="2">
    <location>
        <begin position="138"/>
        <end position="159"/>
    </location>
</feature>
<keyword evidence="2" id="KW-0472">Membrane</keyword>
<dbReference type="PANTHER" id="PTHR45757:SF23">
    <property type="entry name" value="MAJOR FACILITATOR SUPERFAMILY (MFS) PROFILE DOMAIN-CONTAINING PROTEIN"/>
    <property type="match status" value="1"/>
</dbReference>
<feature type="transmembrane region" description="Helical" evidence="2">
    <location>
        <begin position="106"/>
        <end position="126"/>
    </location>
</feature>
<dbReference type="InterPro" id="IPR020846">
    <property type="entry name" value="MFS_dom"/>
</dbReference>
<organism evidence="4 5">
    <name type="scientific">Pristionchus fissidentatus</name>
    <dbReference type="NCBI Taxonomy" id="1538716"/>
    <lineage>
        <taxon>Eukaryota</taxon>
        <taxon>Metazoa</taxon>
        <taxon>Ecdysozoa</taxon>
        <taxon>Nematoda</taxon>
        <taxon>Chromadorea</taxon>
        <taxon>Rhabditida</taxon>
        <taxon>Rhabditina</taxon>
        <taxon>Diplogasteromorpha</taxon>
        <taxon>Diplogasteroidea</taxon>
        <taxon>Neodiplogasteridae</taxon>
        <taxon>Pristionchus</taxon>
    </lineage>
</organism>
<evidence type="ECO:0000256" key="2">
    <source>
        <dbReference type="SAM" id="Phobius"/>
    </source>
</evidence>
<dbReference type="SUPFAM" id="SSF103473">
    <property type="entry name" value="MFS general substrate transporter"/>
    <property type="match status" value="1"/>
</dbReference>
<dbReference type="EMBL" id="BTSY01000002">
    <property type="protein sequence ID" value="GMT17068.1"/>
    <property type="molecule type" value="Genomic_DNA"/>
</dbReference>
<protein>
    <recommendedName>
        <fullName evidence="3">Major facilitator superfamily (MFS) profile domain-containing protein</fullName>
    </recommendedName>
</protein>
<evidence type="ECO:0000313" key="4">
    <source>
        <dbReference type="EMBL" id="GMT17068.1"/>
    </source>
</evidence>
<feature type="transmembrane region" description="Helical" evidence="2">
    <location>
        <begin position="166"/>
        <end position="185"/>
    </location>
</feature>
<reference evidence="4" key="1">
    <citation type="submission" date="2023-10" db="EMBL/GenBank/DDBJ databases">
        <title>Genome assembly of Pristionchus species.</title>
        <authorList>
            <person name="Yoshida K."/>
            <person name="Sommer R.J."/>
        </authorList>
    </citation>
    <scope>NUCLEOTIDE SEQUENCE</scope>
    <source>
        <strain evidence="4">RS5133</strain>
    </source>
</reference>
<dbReference type="PANTHER" id="PTHR45757">
    <property type="entry name" value="PROTEIN CBG23364-RELATED"/>
    <property type="match status" value="1"/>
</dbReference>
<accession>A0AAV5VFP0</accession>
<dbReference type="GO" id="GO:0016020">
    <property type="term" value="C:membrane"/>
    <property type="evidence" value="ECO:0007669"/>
    <property type="project" value="UniProtKB-SubCell"/>
</dbReference>
<feature type="transmembrane region" description="Helical" evidence="2">
    <location>
        <begin position="24"/>
        <end position="51"/>
    </location>
</feature>
<keyword evidence="2" id="KW-1133">Transmembrane helix</keyword>
<feature type="transmembrane region" description="Helical" evidence="2">
    <location>
        <begin position="300"/>
        <end position="318"/>
    </location>
</feature>
<feature type="transmembrane region" description="Helical" evidence="2">
    <location>
        <begin position="330"/>
        <end position="351"/>
    </location>
</feature>
<feature type="non-terminal residue" evidence="4">
    <location>
        <position position="1"/>
    </location>
</feature>
<evidence type="ECO:0000259" key="3">
    <source>
        <dbReference type="PROSITE" id="PS50850"/>
    </source>
</evidence>
<gene>
    <name evidence="4" type="ORF">PFISCL1PPCAC_8365</name>
</gene>
<feature type="transmembrane region" description="Helical" evidence="2">
    <location>
        <begin position="357"/>
        <end position="378"/>
    </location>
</feature>
<feature type="domain" description="Major facilitator superfamily (MFS) profile" evidence="3">
    <location>
        <begin position="33"/>
        <end position="449"/>
    </location>
</feature>
<evidence type="ECO:0000313" key="5">
    <source>
        <dbReference type="Proteomes" id="UP001432322"/>
    </source>
</evidence>
<comment type="caution">
    <text evidence="4">The sequence shown here is derived from an EMBL/GenBank/DDBJ whole genome shotgun (WGS) entry which is preliminary data.</text>
</comment>
<dbReference type="GO" id="GO:0022857">
    <property type="term" value="F:transmembrane transporter activity"/>
    <property type="evidence" value="ECO:0007669"/>
    <property type="project" value="InterPro"/>
</dbReference>
<feature type="transmembrane region" description="Helical" evidence="2">
    <location>
        <begin position="260"/>
        <end position="280"/>
    </location>
</feature>
<dbReference type="Gene3D" id="1.20.1250.20">
    <property type="entry name" value="MFS general substrate transporter like domains"/>
    <property type="match status" value="2"/>
</dbReference>